<dbReference type="Gene3D" id="1.10.246.150">
    <property type="match status" value="1"/>
</dbReference>
<reference evidence="1" key="1">
    <citation type="submission" date="2023-02" db="EMBL/GenBank/DDBJ databases">
        <title>Complete genome sequence of Lactobacillus curvatus CACC879 isolated from Pig feces.</title>
        <authorList>
            <person name="Park S."/>
            <person name="Park M.A."/>
            <person name="Kim D.-H."/>
            <person name="Kim Y."/>
        </authorList>
    </citation>
    <scope>NUCLEOTIDE SEQUENCE</scope>
    <source>
        <strain evidence="1">Curvatus</strain>
        <plasmid evidence="1">p1_CACC879</plasmid>
    </source>
</reference>
<dbReference type="Pfam" id="PF05135">
    <property type="entry name" value="Phage_connect_1"/>
    <property type="match status" value="1"/>
</dbReference>
<proteinExistence type="predicted"/>
<sequence>MSDEKGKQLDALKRLTSEEDNDAALIADLYDDAITEVLDYTNRDKMQDGMYVYAKKIAKVAFNQLDVEGETARTEGGVVQNFELGIPTSIRSKLNRYRIAKVRSLY</sequence>
<dbReference type="InterPro" id="IPR053746">
    <property type="entry name" value="Viral_HT_Connector_Assembly"/>
</dbReference>
<dbReference type="RefSeq" id="WP_253732134.1">
    <property type="nucleotide sequence ID" value="NZ_CP016467.1"/>
</dbReference>
<protein>
    <submittedName>
        <fullName evidence="1">Phage head-tail connector protein</fullName>
    </submittedName>
</protein>
<evidence type="ECO:0000313" key="1">
    <source>
        <dbReference type="EMBL" id="WDC92823.1"/>
    </source>
</evidence>
<dbReference type="EMBL" id="CP117684">
    <property type="protein sequence ID" value="WDC92823.1"/>
    <property type="molecule type" value="Genomic_DNA"/>
</dbReference>
<name>A0AAJ5RJ95_LATCU</name>
<accession>A0AAJ5RJ95</accession>
<organism evidence="1 2">
    <name type="scientific">Latilactobacillus curvatus</name>
    <name type="common">Lactobacillus curvatus</name>
    <dbReference type="NCBI Taxonomy" id="28038"/>
    <lineage>
        <taxon>Bacteria</taxon>
        <taxon>Bacillati</taxon>
        <taxon>Bacillota</taxon>
        <taxon>Bacilli</taxon>
        <taxon>Lactobacillales</taxon>
        <taxon>Lactobacillaceae</taxon>
        <taxon>Latilactobacillus</taxon>
    </lineage>
</organism>
<evidence type="ECO:0000313" key="2">
    <source>
        <dbReference type="Proteomes" id="UP001215533"/>
    </source>
</evidence>
<dbReference type="Proteomes" id="UP001215533">
    <property type="component" value="Plasmid p1_CACC879"/>
</dbReference>
<dbReference type="InterPro" id="IPR021146">
    <property type="entry name" value="Phage_gp6-like_head-tail"/>
</dbReference>
<gene>
    <name evidence="1" type="ORF">PSR33_09700</name>
</gene>
<dbReference type="AlphaFoldDB" id="A0AAJ5RJ95"/>
<geneLocation type="plasmid" evidence="1 2">
    <name>p1_CACC879</name>
</geneLocation>
<keyword evidence="1" id="KW-0614">Plasmid</keyword>